<sequence>MSPPPSLSQTPSGCFPPGPPSLDLSHLGWRSGAEATSPAQVPARPLPSSFSPLKGTLPSKPRPSQPVLAPSPAPRGQTSPLAPPPKPASALLLGPAPQGSRVPLSPAPATSVRPCQAPTELLLAARRHPSFEAPPLPARPCPKPRPLDTAPPLAVPGSALPEARAVGPRAFCVVLGPPRALSPQSRLLG</sequence>
<evidence type="ECO:0000313" key="1">
    <source>
        <dbReference type="EMBL" id="CAI9696146.1"/>
    </source>
</evidence>
<organism evidence="1 2">
    <name type="scientific">Rangifer tarandus platyrhynchus</name>
    <name type="common">Svalbard reindeer</name>
    <dbReference type="NCBI Taxonomy" id="3082113"/>
    <lineage>
        <taxon>Eukaryota</taxon>
        <taxon>Metazoa</taxon>
        <taxon>Chordata</taxon>
        <taxon>Craniata</taxon>
        <taxon>Vertebrata</taxon>
        <taxon>Euteleostomi</taxon>
        <taxon>Mammalia</taxon>
        <taxon>Eutheria</taxon>
        <taxon>Laurasiatheria</taxon>
        <taxon>Artiodactyla</taxon>
        <taxon>Ruminantia</taxon>
        <taxon>Pecora</taxon>
        <taxon>Cervidae</taxon>
        <taxon>Odocoileinae</taxon>
        <taxon>Rangifer</taxon>
    </lineage>
</organism>
<gene>
    <name evidence="1" type="ORF">MRATA1EN3_LOCUS7359</name>
</gene>
<proteinExistence type="predicted"/>
<accession>A0ACB0E6Q1</accession>
<protein>
    <submittedName>
        <fullName evidence="1">Uncharacterized protein</fullName>
    </submittedName>
</protein>
<evidence type="ECO:0000313" key="2">
    <source>
        <dbReference type="Proteomes" id="UP001162501"/>
    </source>
</evidence>
<dbReference type="Proteomes" id="UP001162501">
    <property type="component" value="Chromosome 16"/>
</dbReference>
<dbReference type="EMBL" id="OX596100">
    <property type="protein sequence ID" value="CAI9696146.1"/>
    <property type="molecule type" value="Genomic_DNA"/>
</dbReference>
<name>A0ACB0E6Q1_RANTA</name>
<reference evidence="1" key="1">
    <citation type="submission" date="2023-05" db="EMBL/GenBank/DDBJ databases">
        <authorList>
            <consortium name="ELIXIR-Norway"/>
        </authorList>
    </citation>
    <scope>NUCLEOTIDE SEQUENCE</scope>
</reference>